<dbReference type="SUPFAM" id="SSF51556">
    <property type="entry name" value="Metallo-dependent hydrolases"/>
    <property type="match status" value="1"/>
</dbReference>
<dbReference type="InterPro" id="IPR011059">
    <property type="entry name" value="Metal-dep_hydrolase_composite"/>
</dbReference>
<dbReference type="Pfam" id="PF07969">
    <property type="entry name" value="Amidohydro_3"/>
    <property type="match status" value="1"/>
</dbReference>
<evidence type="ECO:0000259" key="1">
    <source>
        <dbReference type="Pfam" id="PF07969"/>
    </source>
</evidence>
<dbReference type="Proteomes" id="UP000651837">
    <property type="component" value="Unassembled WGS sequence"/>
</dbReference>
<keyword evidence="5" id="KW-1185">Reference proteome</keyword>
<dbReference type="PANTHER" id="PTHR22642:SF2">
    <property type="entry name" value="PROTEIN LONG AFTER FAR-RED 3"/>
    <property type="match status" value="1"/>
</dbReference>
<feature type="domain" description="Amidohydrolase 3" evidence="1">
    <location>
        <begin position="69"/>
        <end position="539"/>
    </location>
</feature>
<evidence type="ECO:0000313" key="2">
    <source>
        <dbReference type="EMBL" id="MBD1259363.1"/>
    </source>
</evidence>
<sequence>MKYFLLLFSILLVACGQKKENVELIVINSNTYTVDGDFSKVEAFAVNDGKFVAIGTSDEIQAKYISDTIVDAQGKTITPGLIDAHCHFYGLGQKQQVVDLMGTKSFDEVLEKVKAFQERHPKDFILGDGWDQNDWEVKEFPTKDKLDVLFPDTPVALSRIDGHALLVNQKALDIAGIDMDTKVDGGEIVKKEGKLTGVLIDNPMDMVYAVIPPMDREAQIQALKDAESICLDYGLTTVNDAGLGRSTIALIDSLHQTGDLSIRIYAMISASQSNLDYYLKRKPFKTEHLNVRSVKVYADGALGSRGAAMREPYSDKPGHYGAMVTPIAQIERLADSIAATEYQMNTHAIGDSANAVVLRAYKRALEGKKDRRWKVEHAQIISPAYFDYFKNGIIPSVQPTHATSDMYWAGDRIGKEREKGAYAYKALLEKSGTIALGTDFPVEKVSPFLTFYAAVARKDLDNYPEGGYGMKDALTSEEALRGMTIWAAYSNFEEEEKGSIEVGKFADFTVYSDDLMETPMENVPKIEAEQTYIAGKRVH</sequence>
<reference evidence="2 5" key="2">
    <citation type="submission" date="2020-07" db="EMBL/GenBank/DDBJ databases">
        <title>The draft genome sequence of Maribacter polysiphoniae KCTC 22021.</title>
        <authorList>
            <person name="Mu L."/>
        </authorList>
    </citation>
    <scope>NUCLEOTIDE SEQUENCE [LARGE SCALE GENOMIC DNA]</scope>
    <source>
        <strain evidence="2 5">KCTC 22021</strain>
    </source>
</reference>
<dbReference type="SUPFAM" id="SSF51338">
    <property type="entry name" value="Composite domain of metallo-dependent hydrolases"/>
    <property type="match status" value="1"/>
</dbReference>
<proteinExistence type="predicted"/>
<dbReference type="GO" id="GO:0016810">
    <property type="term" value="F:hydrolase activity, acting on carbon-nitrogen (but not peptide) bonds"/>
    <property type="evidence" value="ECO:0007669"/>
    <property type="project" value="InterPro"/>
</dbReference>
<dbReference type="Proteomes" id="UP000245667">
    <property type="component" value="Unassembled WGS sequence"/>
</dbReference>
<dbReference type="Gene3D" id="2.30.40.10">
    <property type="entry name" value="Urease, subunit C, domain 1"/>
    <property type="match status" value="1"/>
</dbReference>
<organism evidence="3 4">
    <name type="scientific">Maribacter polysiphoniae</name>
    <dbReference type="NCBI Taxonomy" id="429344"/>
    <lineage>
        <taxon>Bacteria</taxon>
        <taxon>Pseudomonadati</taxon>
        <taxon>Bacteroidota</taxon>
        <taxon>Flavobacteriia</taxon>
        <taxon>Flavobacteriales</taxon>
        <taxon>Flavobacteriaceae</taxon>
        <taxon>Maribacter</taxon>
    </lineage>
</organism>
<dbReference type="Gene3D" id="3.10.310.70">
    <property type="match status" value="1"/>
</dbReference>
<dbReference type="EMBL" id="QGGQ01000002">
    <property type="protein sequence ID" value="PWK24925.1"/>
    <property type="molecule type" value="Genomic_DNA"/>
</dbReference>
<protein>
    <submittedName>
        <fullName evidence="2">Amidohydrolase</fullName>
    </submittedName>
</protein>
<dbReference type="OrthoDB" id="9767366at2"/>
<comment type="caution">
    <text evidence="3">The sequence shown here is derived from an EMBL/GenBank/DDBJ whole genome shotgun (WGS) entry which is preliminary data.</text>
</comment>
<dbReference type="PROSITE" id="PS51257">
    <property type="entry name" value="PROKAR_LIPOPROTEIN"/>
    <property type="match status" value="1"/>
</dbReference>
<dbReference type="InterPro" id="IPR033932">
    <property type="entry name" value="YtcJ-like"/>
</dbReference>
<dbReference type="Gene3D" id="3.20.20.140">
    <property type="entry name" value="Metal-dependent hydrolases"/>
    <property type="match status" value="1"/>
</dbReference>
<evidence type="ECO:0000313" key="5">
    <source>
        <dbReference type="Proteomes" id="UP000651837"/>
    </source>
</evidence>
<name>A0A316E4A9_9FLAO</name>
<dbReference type="AlphaFoldDB" id="A0A316E4A9"/>
<gene>
    <name evidence="2" type="ORF">HZY62_02090</name>
    <name evidence="3" type="ORF">LX92_01293</name>
</gene>
<dbReference type="EMBL" id="JACWLN010000001">
    <property type="protein sequence ID" value="MBD1259363.1"/>
    <property type="molecule type" value="Genomic_DNA"/>
</dbReference>
<dbReference type="CDD" id="cd01300">
    <property type="entry name" value="YtcJ_like"/>
    <property type="match status" value="1"/>
</dbReference>
<dbReference type="RefSeq" id="WP_109649452.1">
    <property type="nucleotide sequence ID" value="NZ_JACWLN010000001.1"/>
</dbReference>
<accession>A0A316E4A9</accession>
<dbReference type="InterPro" id="IPR032466">
    <property type="entry name" value="Metal_Hydrolase"/>
</dbReference>
<dbReference type="InterPro" id="IPR013108">
    <property type="entry name" value="Amidohydro_3"/>
</dbReference>
<evidence type="ECO:0000313" key="4">
    <source>
        <dbReference type="Proteomes" id="UP000245667"/>
    </source>
</evidence>
<evidence type="ECO:0000313" key="3">
    <source>
        <dbReference type="EMBL" id="PWK24925.1"/>
    </source>
</evidence>
<dbReference type="PANTHER" id="PTHR22642">
    <property type="entry name" value="IMIDAZOLONEPROPIONASE"/>
    <property type="match status" value="1"/>
</dbReference>
<reference evidence="3 4" key="1">
    <citation type="submission" date="2018-05" db="EMBL/GenBank/DDBJ databases">
        <title>Genomic Encyclopedia of Archaeal and Bacterial Type Strains, Phase II (KMG-II): from individual species to whole genera.</title>
        <authorList>
            <person name="Goeker M."/>
        </authorList>
    </citation>
    <scope>NUCLEOTIDE SEQUENCE [LARGE SCALE GENOMIC DNA]</scope>
    <source>
        <strain evidence="3 4">DSM 23514</strain>
    </source>
</reference>